<keyword evidence="1" id="KW-1133">Transmembrane helix</keyword>
<evidence type="ECO:0000313" key="2">
    <source>
        <dbReference type="EMBL" id="JAH62660.1"/>
    </source>
</evidence>
<protein>
    <submittedName>
        <fullName evidence="2">Uncharacterized protein</fullName>
    </submittedName>
</protein>
<keyword evidence="1" id="KW-0812">Transmembrane</keyword>
<dbReference type="EMBL" id="GBXM01045917">
    <property type="protein sequence ID" value="JAH62660.1"/>
    <property type="molecule type" value="Transcribed_RNA"/>
</dbReference>
<dbReference type="AlphaFoldDB" id="A0A0E9UBR4"/>
<keyword evidence="1" id="KW-0472">Membrane</keyword>
<reference evidence="2" key="2">
    <citation type="journal article" date="2015" name="Fish Shellfish Immunol.">
        <title>Early steps in the European eel (Anguilla anguilla)-Vibrio vulnificus interaction in the gills: Role of the RtxA13 toxin.</title>
        <authorList>
            <person name="Callol A."/>
            <person name="Pajuelo D."/>
            <person name="Ebbesson L."/>
            <person name="Teles M."/>
            <person name="MacKenzie S."/>
            <person name="Amaro C."/>
        </authorList>
    </citation>
    <scope>NUCLEOTIDE SEQUENCE</scope>
</reference>
<name>A0A0E9UBR4_ANGAN</name>
<accession>A0A0E9UBR4</accession>
<proteinExistence type="predicted"/>
<sequence>MNFDICLFFKYFLFFIYIISKYYLQ</sequence>
<organism evidence="2">
    <name type="scientific">Anguilla anguilla</name>
    <name type="common">European freshwater eel</name>
    <name type="synonym">Muraena anguilla</name>
    <dbReference type="NCBI Taxonomy" id="7936"/>
    <lineage>
        <taxon>Eukaryota</taxon>
        <taxon>Metazoa</taxon>
        <taxon>Chordata</taxon>
        <taxon>Craniata</taxon>
        <taxon>Vertebrata</taxon>
        <taxon>Euteleostomi</taxon>
        <taxon>Actinopterygii</taxon>
        <taxon>Neopterygii</taxon>
        <taxon>Teleostei</taxon>
        <taxon>Anguilliformes</taxon>
        <taxon>Anguillidae</taxon>
        <taxon>Anguilla</taxon>
    </lineage>
</organism>
<evidence type="ECO:0000256" key="1">
    <source>
        <dbReference type="SAM" id="Phobius"/>
    </source>
</evidence>
<feature type="transmembrane region" description="Helical" evidence="1">
    <location>
        <begin position="7"/>
        <end position="24"/>
    </location>
</feature>
<reference evidence="2" key="1">
    <citation type="submission" date="2014-11" db="EMBL/GenBank/DDBJ databases">
        <authorList>
            <person name="Amaro Gonzalez C."/>
        </authorList>
    </citation>
    <scope>NUCLEOTIDE SEQUENCE</scope>
</reference>